<accession>A0A4Y2FD44</accession>
<organism evidence="1 2">
    <name type="scientific">Araneus ventricosus</name>
    <name type="common">Orbweaver spider</name>
    <name type="synonym">Epeira ventricosa</name>
    <dbReference type="NCBI Taxonomy" id="182803"/>
    <lineage>
        <taxon>Eukaryota</taxon>
        <taxon>Metazoa</taxon>
        <taxon>Ecdysozoa</taxon>
        <taxon>Arthropoda</taxon>
        <taxon>Chelicerata</taxon>
        <taxon>Arachnida</taxon>
        <taxon>Araneae</taxon>
        <taxon>Araneomorphae</taxon>
        <taxon>Entelegynae</taxon>
        <taxon>Araneoidea</taxon>
        <taxon>Araneidae</taxon>
        <taxon>Araneus</taxon>
    </lineage>
</organism>
<name>A0A4Y2FD44_ARAVE</name>
<dbReference type="Proteomes" id="UP000499080">
    <property type="component" value="Unassembled WGS sequence"/>
</dbReference>
<sequence length="150" mass="16600">MSPIVTREESPASLLNQIAAKCRLKFGGILHYLAISLRTSLTEKAPASKKHIVLGATLPFSGVPRSKKQRVDVTHLRTGGSEAVSYQLLGRRLGRKDWVRRTWTGEPTGIQAECVELDRTHTAGMIVIVRLKVFIIEIIYIVNPATTLIV</sequence>
<proteinExistence type="predicted"/>
<dbReference type="AlphaFoldDB" id="A0A4Y2FD44"/>
<dbReference type="EMBL" id="BGPR01000897">
    <property type="protein sequence ID" value="GBM39460.1"/>
    <property type="molecule type" value="Genomic_DNA"/>
</dbReference>
<evidence type="ECO:0000313" key="2">
    <source>
        <dbReference type="Proteomes" id="UP000499080"/>
    </source>
</evidence>
<evidence type="ECO:0000313" key="1">
    <source>
        <dbReference type="EMBL" id="GBM39460.1"/>
    </source>
</evidence>
<reference evidence="1 2" key="1">
    <citation type="journal article" date="2019" name="Sci. Rep.">
        <title>Orb-weaving spider Araneus ventricosus genome elucidates the spidroin gene catalogue.</title>
        <authorList>
            <person name="Kono N."/>
            <person name="Nakamura H."/>
            <person name="Ohtoshi R."/>
            <person name="Moran D.A.P."/>
            <person name="Shinohara A."/>
            <person name="Yoshida Y."/>
            <person name="Fujiwara M."/>
            <person name="Mori M."/>
            <person name="Tomita M."/>
            <person name="Arakawa K."/>
        </authorList>
    </citation>
    <scope>NUCLEOTIDE SEQUENCE [LARGE SCALE GENOMIC DNA]</scope>
</reference>
<keyword evidence="2" id="KW-1185">Reference proteome</keyword>
<gene>
    <name evidence="1" type="ORF">AVEN_142397_1</name>
</gene>
<comment type="caution">
    <text evidence="1">The sequence shown here is derived from an EMBL/GenBank/DDBJ whole genome shotgun (WGS) entry which is preliminary data.</text>
</comment>
<protein>
    <submittedName>
        <fullName evidence="1">Uncharacterized protein</fullName>
    </submittedName>
</protein>